<dbReference type="SUPFAM" id="SSF51261">
    <property type="entry name" value="Duplicated hybrid motif"/>
    <property type="match status" value="1"/>
</dbReference>
<organism evidence="3 4">
    <name type="scientific">Candidatus Gallitreponema excrementavium</name>
    <dbReference type="NCBI Taxonomy" id="2840840"/>
    <lineage>
        <taxon>Bacteria</taxon>
        <taxon>Pseudomonadati</taxon>
        <taxon>Spirochaetota</taxon>
        <taxon>Spirochaetia</taxon>
        <taxon>Spirochaetales</taxon>
        <taxon>Candidatus Gallitreponema</taxon>
    </lineage>
</organism>
<dbReference type="InterPro" id="IPR011055">
    <property type="entry name" value="Dup_hybrid_motif"/>
</dbReference>
<evidence type="ECO:0000259" key="2">
    <source>
        <dbReference type="Pfam" id="PF01551"/>
    </source>
</evidence>
<proteinExistence type="predicted"/>
<dbReference type="Gene3D" id="2.70.70.10">
    <property type="entry name" value="Glucose Permease (Domain IIA)"/>
    <property type="match status" value="1"/>
</dbReference>
<feature type="domain" description="M23ase beta-sheet core" evidence="2">
    <location>
        <begin position="138"/>
        <end position="227"/>
    </location>
</feature>
<dbReference type="PANTHER" id="PTHR21666:SF270">
    <property type="entry name" value="MUREIN HYDROLASE ACTIVATOR ENVC"/>
    <property type="match status" value="1"/>
</dbReference>
<dbReference type="InterPro" id="IPR016047">
    <property type="entry name" value="M23ase_b-sheet_dom"/>
</dbReference>
<protein>
    <submittedName>
        <fullName evidence="3">M23 family metallopeptidase</fullName>
    </submittedName>
</protein>
<name>A0A9D9N2F2_9SPIR</name>
<dbReference type="InterPro" id="IPR050570">
    <property type="entry name" value="Cell_wall_metabolism_enzyme"/>
</dbReference>
<sequence>MKVLQKSFYELSFDDLLGINGGYSSRSSSAAGSSSGYSSSSGGIYSAWNNNSKGSSVPAGSSGSYGVAVSIGEGGESSYSVISTGVDTASGEDLAKVVNGVSWPVGTESLEDGTAVTSEYGIREGIPGTADSTSGTHFHDGVDIAAESGTRINSVGDGVVVEAGYSEDYGNYVVIKHPSGASSKYGHWEDVSVGVGDTVKAGEQIGTVGSTGNSTGPHLHFGWDGNGDGKYNDPKYDNPSSVLSGGTF</sequence>
<reference evidence="3" key="1">
    <citation type="submission" date="2020-10" db="EMBL/GenBank/DDBJ databases">
        <authorList>
            <person name="Gilroy R."/>
        </authorList>
    </citation>
    <scope>NUCLEOTIDE SEQUENCE</scope>
    <source>
        <strain evidence="3">10532</strain>
    </source>
</reference>
<feature type="compositionally biased region" description="Polar residues" evidence="1">
    <location>
        <begin position="238"/>
        <end position="248"/>
    </location>
</feature>
<dbReference type="Proteomes" id="UP000823638">
    <property type="component" value="Unassembled WGS sequence"/>
</dbReference>
<comment type="caution">
    <text evidence="3">The sequence shown here is derived from an EMBL/GenBank/DDBJ whole genome shotgun (WGS) entry which is preliminary data.</text>
</comment>
<dbReference type="AlphaFoldDB" id="A0A9D9N2F2"/>
<reference evidence="3" key="2">
    <citation type="journal article" date="2021" name="PeerJ">
        <title>Extensive microbial diversity within the chicken gut microbiome revealed by metagenomics and culture.</title>
        <authorList>
            <person name="Gilroy R."/>
            <person name="Ravi A."/>
            <person name="Getino M."/>
            <person name="Pursley I."/>
            <person name="Horton D.L."/>
            <person name="Alikhan N.F."/>
            <person name="Baker D."/>
            <person name="Gharbi K."/>
            <person name="Hall N."/>
            <person name="Watson M."/>
            <person name="Adriaenssens E.M."/>
            <person name="Foster-Nyarko E."/>
            <person name="Jarju S."/>
            <person name="Secka A."/>
            <person name="Antonio M."/>
            <person name="Oren A."/>
            <person name="Chaudhuri R.R."/>
            <person name="La Ragione R."/>
            <person name="Hildebrand F."/>
            <person name="Pallen M.J."/>
        </authorList>
    </citation>
    <scope>NUCLEOTIDE SEQUENCE</scope>
    <source>
        <strain evidence="3">10532</strain>
    </source>
</reference>
<dbReference type="Pfam" id="PF01551">
    <property type="entry name" value="Peptidase_M23"/>
    <property type="match status" value="1"/>
</dbReference>
<feature type="region of interest" description="Disordered" evidence="1">
    <location>
        <begin position="208"/>
        <end position="248"/>
    </location>
</feature>
<dbReference type="EMBL" id="JADIMM010000080">
    <property type="protein sequence ID" value="MBO8457879.1"/>
    <property type="molecule type" value="Genomic_DNA"/>
</dbReference>
<evidence type="ECO:0000313" key="3">
    <source>
        <dbReference type="EMBL" id="MBO8457879.1"/>
    </source>
</evidence>
<dbReference type="GO" id="GO:0004222">
    <property type="term" value="F:metalloendopeptidase activity"/>
    <property type="evidence" value="ECO:0007669"/>
    <property type="project" value="TreeGrafter"/>
</dbReference>
<accession>A0A9D9N2F2</accession>
<gene>
    <name evidence="3" type="ORF">IAA81_06585</name>
</gene>
<evidence type="ECO:0000256" key="1">
    <source>
        <dbReference type="SAM" id="MobiDB-lite"/>
    </source>
</evidence>
<dbReference type="CDD" id="cd12797">
    <property type="entry name" value="M23_peptidase"/>
    <property type="match status" value="1"/>
</dbReference>
<dbReference type="PANTHER" id="PTHR21666">
    <property type="entry name" value="PEPTIDASE-RELATED"/>
    <property type="match status" value="1"/>
</dbReference>
<evidence type="ECO:0000313" key="4">
    <source>
        <dbReference type="Proteomes" id="UP000823638"/>
    </source>
</evidence>